<accession>A0A2I0TFE4</accession>
<dbReference type="AlphaFoldDB" id="A0A2I0TFE4"/>
<keyword evidence="1" id="KW-0808">Transferase</keyword>
<keyword evidence="1" id="KW-0548">Nucleotidyltransferase</keyword>
<keyword evidence="2" id="KW-1185">Reference proteome</keyword>
<keyword evidence="1" id="KW-0695">RNA-directed DNA polymerase</keyword>
<evidence type="ECO:0000313" key="2">
    <source>
        <dbReference type="Proteomes" id="UP000233556"/>
    </source>
</evidence>
<dbReference type="EMBL" id="KZ511158">
    <property type="protein sequence ID" value="PKU32537.1"/>
    <property type="molecule type" value="Genomic_DNA"/>
</dbReference>
<dbReference type="PANTHER" id="PTHR33332">
    <property type="entry name" value="REVERSE TRANSCRIPTASE DOMAIN-CONTAINING PROTEIN"/>
    <property type="match status" value="1"/>
</dbReference>
<dbReference type="OrthoDB" id="416454at2759"/>
<organism evidence="1 2">
    <name type="scientific">Limosa lapponica baueri</name>
    <dbReference type="NCBI Taxonomy" id="1758121"/>
    <lineage>
        <taxon>Eukaryota</taxon>
        <taxon>Metazoa</taxon>
        <taxon>Chordata</taxon>
        <taxon>Craniata</taxon>
        <taxon>Vertebrata</taxon>
        <taxon>Euteleostomi</taxon>
        <taxon>Archelosauria</taxon>
        <taxon>Archosauria</taxon>
        <taxon>Dinosauria</taxon>
        <taxon>Saurischia</taxon>
        <taxon>Theropoda</taxon>
        <taxon>Coelurosauria</taxon>
        <taxon>Aves</taxon>
        <taxon>Neognathae</taxon>
        <taxon>Neoaves</taxon>
        <taxon>Charadriiformes</taxon>
        <taxon>Scolopacidae</taxon>
        <taxon>Limosa</taxon>
    </lineage>
</organism>
<sequence length="208" mass="22680">MMMLFLKPTLILGSNYLYCGVPQGSVLGLVLFSIFINGIDSGIECTLSTSVDDTKLNRAVGTPEGWDAIQRDQDKLKKWACVNLMRFNKAKCRVLQLAWGGSQYQYRLGDEGMESSQDLGVLVDEKLNMSWQCTLTAQKAPRILGCIPSSVASGDREGILPLYSALGRPPPPSAACSSGATNIRRTWTCWSESRGGHEDDQRAGASLL</sequence>
<name>A0A2I0TFE4_LIMLA</name>
<reference evidence="2" key="1">
    <citation type="submission" date="2017-11" db="EMBL/GenBank/DDBJ databases">
        <authorList>
            <person name="Lima N.C."/>
            <person name="Parody-Merino A.M."/>
            <person name="Battley P.F."/>
            <person name="Fidler A.E."/>
            <person name="Prosdocimi F."/>
        </authorList>
    </citation>
    <scope>NUCLEOTIDE SEQUENCE [LARGE SCALE GENOMIC DNA]</scope>
</reference>
<dbReference type="Proteomes" id="UP000233556">
    <property type="component" value="Unassembled WGS sequence"/>
</dbReference>
<reference evidence="2" key="2">
    <citation type="submission" date="2017-12" db="EMBL/GenBank/DDBJ databases">
        <title>Genome sequence of the Bar-tailed Godwit (Limosa lapponica baueri).</title>
        <authorList>
            <person name="Lima N.C.B."/>
            <person name="Parody-Merino A.M."/>
            <person name="Battley P.F."/>
            <person name="Fidler A.E."/>
            <person name="Prosdocimi F."/>
        </authorList>
    </citation>
    <scope>NUCLEOTIDE SEQUENCE [LARGE SCALE GENOMIC DNA]</scope>
</reference>
<proteinExistence type="predicted"/>
<protein>
    <submittedName>
        <fullName evidence="1">Rna-directed dna polymerase from mobile element jockey-like</fullName>
    </submittedName>
</protein>
<gene>
    <name evidence="1" type="ORF">llap_17160</name>
</gene>
<dbReference type="GO" id="GO:0003964">
    <property type="term" value="F:RNA-directed DNA polymerase activity"/>
    <property type="evidence" value="ECO:0007669"/>
    <property type="project" value="UniProtKB-KW"/>
</dbReference>
<evidence type="ECO:0000313" key="1">
    <source>
        <dbReference type="EMBL" id="PKU32537.1"/>
    </source>
</evidence>